<feature type="transmembrane region" description="Helical" evidence="6">
    <location>
        <begin position="119"/>
        <end position="141"/>
    </location>
</feature>
<comment type="caution">
    <text evidence="7">The sequence shown here is derived from an EMBL/GenBank/DDBJ whole genome shotgun (WGS) entry which is preliminary data.</text>
</comment>
<evidence type="ECO:0000256" key="2">
    <source>
        <dbReference type="ARBA" id="ARBA00010199"/>
    </source>
</evidence>
<evidence type="ECO:0000256" key="5">
    <source>
        <dbReference type="ARBA" id="ARBA00023136"/>
    </source>
</evidence>
<dbReference type="InterPro" id="IPR002528">
    <property type="entry name" value="MATE_fam"/>
</dbReference>
<dbReference type="NCBIfam" id="TIGR00797">
    <property type="entry name" value="matE"/>
    <property type="match status" value="1"/>
</dbReference>
<evidence type="ECO:0000313" key="8">
    <source>
        <dbReference type="Proteomes" id="UP001651158"/>
    </source>
</evidence>
<gene>
    <name evidence="7" type="ORF">TcWFU_005741</name>
</gene>
<comment type="caution">
    <text evidence="6">Lacks conserved residue(s) required for the propagation of feature annotation.</text>
</comment>
<feature type="transmembrane region" description="Helical" evidence="6">
    <location>
        <begin position="397"/>
        <end position="421"/>
    </location>
</feature>
<feature type="transmembrane region" description="Helical" evidence="6">
    <location>
        <begin position="173"/>
        <end position="196"/>
    </location>
</feature>
<feature type="transmembrane region" description="Helical" evidence="6">
    <location>
        <begin position="326"/>
        <end position="346"/>
    </location>
</feature>
<dbReference type="Proteomes" id="UP001651158">
    <property type="component" value="Unassembled WGS sequence"/>
</dbReference>
<dbReference type="InterPro" id="IPR045069">
    <property type="entry name" value="MATE_euk"/>
</dbReference>
<evidence type="ECO:0000313" key="7">
    <source>
        <dbReference type="EMBL" id="KAL5110435.1"/>
    </source>
</evidence>
<dbReference type="Pfam" id="PF01554">
    <property type="entry name" value="MatE"/>
    <property type="match status" value="2"/>
</dbReference>
<dbReference type="EMBL" id="JAKROA010000002">
    <property type="protein sequence ID" value="KAL5110435.1"/>
    <property type="molecule type" value="Genomic_DNA"/>
</dbReference>
<evidence type="ECO:0000256" key="3">
    <source>
        <dbReference type="ARBA" id="ARBA00022692"/>
    </source>
</evidence>
<reference evidence="7 8" key="1">
    <citation type="journal article" date="2022" name="Front. Cell. Infect. Microbiol.">
        <title>The Genomes of Two Strains of Taenia crassiceps the Animal Model for the Study of Human Cysticercosis.</title>
        <authorList>
            <person name="Bobes R.J."/>
            <person name="Estrada K."/>
            <person name="Rios-Valencia D.G."/>
            <person name="Calderon-Gallegos A."/>
            <person name="de la Torre P."/>
            <person name="Carrero J.C."/>
            <person name="Sanchez-Flores A."/>
            <person name="Laclette J.P."/>
        </authorList>
    </citation>
    <scope>NUCLEOTIDE SEQUENCE [LARGE SCALE GENOMIC DNA]</scope>
    <source>
        <strain evidence="7">WFUcys</strain>
    </source>
</reference>
<feature type="transmembrane region" description="Helical" evidence="6">
    <location>
        <begin position="45"/>
        <end position="68"/>
    </location>
</feature>
<sequence>MNEGRFSGSEGAQDGSDVDYTTQQNCWSKYFPNGLWYEWKELSKLAVPIMLTTLVEYFTVPISLFFCGKLGKTELAAAGLAISLFHTAGVSLIMGLLTAGETLFAQTYGGKDKYRLGIQVQRCFIIITLCCLPCWAVHLMIEQILLTTNQPPLIAKYTGEYILGMMPGLFNKVLPPLIAGTVGNLANAVAHYVLIYHGNAGIIGSAIAQSICYFFQASCILVYIIVSKMYRHTWNGLHVEMWHDWGVWFRLGVPGVVMFGLEWWICEAGSLTAGLRGEEALAVQTILNNVESIIFCTFPMGYGIAVAIRVGQFVGSNNSVGPKSTAIVGILTLVFVAIMNAIVLLFGRYQIPRFFTVDVKIIDATAFGMPSVVAYQFFDCIVGVCSGVIRGAGMQRFGAIVCCVSMYLIGGPLALCLLLLTDLVVPGFWWGLTIGMAIEVILYIIKCYRIDWVKMCRQAKRLTEVKFVNSNLRRETFEVSECAKGKSEDHSEADADVGGCGEDAELVKACTPLILITRSLLIFALSALLLIAICCRYCIDWSSYFQSHCLLNNDTLLPLHSRSAAKELGCIAGSVFKEALLSPLIIAQTAECSAGTPCRLNQGSPLAMWHSIGGPDAGYLGTTLHANSHHFTGASLSGRECGEVYHAWIRISLVQRVEHQLVAGCKSSNSTESFDSSS</sequence>
<protein>
    <recommendedName>
        <fullName evidence="6">Multidrug and toxin extrusion protein</fullName>
    </recommendedName>
</protein>
<proteinExistence type="inferred from homology"/>
<name>A0ABR4QLA9_9CEST</name>
<feature type="transmembrane region" description="Helical" evidence="6">
    <location>
        <begin position="75"/>
        <end position="99"/>
    </location>
</feature>
<feature type="transmembrane region" description="Helical" evidence="6">
    <location>
        <begin position="427"/>
        <end position="445"/>
    </location>
</feature>
<feature type="transmembrane region" description="Helical" evidence="6">
    <location>
        <begin position="513"/>
        <end position="533"/>
    </location>
</feature>
<keyword evidence="8" id="KW-1185">Reference proteome</keyword>
<accession>A0ABR4QLA9</accession>
<organism evidence="7 8">
    <name type="scientific">Taenia crassiceps</name>
    <dbReference type="NCBI Taxonomy" id="6207"/>
    <lineage>
        <taxon>Eukaryota</taxon>
        <taxon>Metazoa</taxon>
        <taxon>Spiralia</taxon>
        <taxon>Lophotrochozoa</taxon>
        <taxon>Platyhelminthes</taxon>
        <taxon>Cestoda</taxon>
        <taxon>Eucestoda</taxon>
        <taxon>Cyclophyllidea</taxon>
        <taxon>Taeniidae</taxon>
        <taxon>Taenia</taxon>
    </lineage>
</organism>
<keyword evidence="3 6" id="KW-0812">Transmembrane</keyword>
<dbReference type="CDD" id="cd13132">
    <property type="entry name" value="MATE_eukaryotic"/>
    <property type="match status" value="1"/>
</dbReference>
<evidence type="ECO:0000256" key="4">
    <source>
        <dbReference type="ARBA" id="ARBA00022989"/>
    </source>
</evidence>
<evidence type="ECO:0000256" key="1">
    <source>
        <dbReference type="ARBA" id="ARBA00004141"/>
    </source>
</evidence>
<comment type="similarity">
    <text evidence="2 6">Belongs to the multi antimicrobial extrusion (MATE) (TC 2.A.66.1) family.</text>
</comment>
<feature type="transmembrane region" description="Helical" evidence="6">
    <location>
        <begin position="202"/>
        <end position="226"/>
    </location>
</feature>
<evidence type="ECO:0000256" key="6">
    <source>
        <dbReference type="RuleBase" id="RU004914"/>
    </source>
</evidence>
<comment type="subcellular location">
    <subcellularLocation>
        <location evidence="1">Membrane</location>
        <topology evidence="1">Multi-pass membrane protein</topology>
    </subcellularLocation>
</comment>
<keyword evidence="4 6" id="KW-1133">Transmembrane helix</keyword>
<keyword evidence="5 6" id="KW-0472">Membrane</keyword>
<dbReference type="PANTHER" id="PTHR11206">
    <property type="entry name" value="MULTIDRUG RESISTANCE PROTEIN"/>
    <property type="match status" value="1"/>
</dbReference>